<reference evidence="2" key="1">
    <citation type="submission" date="2018-06" db="EMBL/GenBank/DDBJ databases">
        <authorList>
            <person name="Zhirakovskaya E."/>
        </authorList>
    </citation>
    <scope>NUCLEOTIDE SEQUENCE</scope>
</reference>
<dbReference type="InterPro" id="IPR001173">
    <property type="entry name" value="Glyco_trans_2-like"/>
</dbReference>
<dbReference type="InterPro" id="IPR029044">
    <property type="entry name" value="Nucleotide-diphossugar_trans"/>
</dbReference>
<dbReference type="PANTHER" id="PTHR48090">
    <property type="entry name" value="UNDECAPRENYL-PHOSPHATE 4-DEOXY-4-FORMAMIDO-L-ARABINOSE TRANSFERASE-RELATED"/>
    <property type="match status" value="1"/>
</dbReference>
<sequence>MESPSAVSESIFNTGSSITPFSEEWYKMIEASLGAHACRQLGFYVIPKEMLLSVVIPVYNEEATLRDIVERVCAVPIRKEIILVDDCSQDKSREIIQQLEEEFTNDVNSFATDHHEKNKGKGAALRTGFLKATGDIIIIQDADLEYNPDEYPRLLQPIIEGNADVVYGSRFLGDQPHRVLYYWHYLGNKFLTTLSNCFTNLNLTDMETCYKVFKRDIIQEIAPTLQQNRFGFEPEITAKISKKGCRIFEMSISYSGRTYEQGKKIGWRDGLKALWCILKY</sequence>
<dbReference type="InterPro" id="IPR050256">
    <property type="entry name" value="Glycosyltransferase_2"/>
</dbReference>
<keyword evidence="2" id="KW-0808">Transferase</keyword>
<proteinExistence type="predicted"/>
<dbReference type="SUPFAM" id="SSF53448">
    <property type="entry name" value="Nucleotide-diphospho-sugar transferases"/>
    <property type="match status" value="1"/>
</dbReference>
<accession>A0A3B1DLN4</accession>
<feature type="domain" description="Glycosyltransferase 2-like" evidence="1">
    <location>
        <begin position="53"/>
        <end position="221"/>
    </location>
</feature>
<dbReference type="PANTHER" id="PTHR48090:SF7">
    <property type="entry name" value="RFBJ PROTEIN"/>
    <property type="match status" value="1"/>
</dbReference>
<gene>
    <name evidence="2" type="ORF">MNBD_PLANCTO02-1820</name>
</gene>
<dbReference type="Pfam" id="PF00535">
    <property type="entry name" value="Glycos_transf_2"/>
    <property type="match status" value="1"/>
</dbReference>
<evidence type="ECO:0000313" key="2">
    <source>
        <dbReference type="EMBL" id="VAX39841.1"/>
    </source>
</evidence>
<dbReference type="CDD" id="cd04179">
    <property type="entry name" value="DPM_DPG-synthase_like"/>
    <property type="match status" value="1"/>
</dbReference>
<dbReference type="Gene3D" id="3.90.550.10">
    <property type="entry name" value="Spore Coat Polysaccharide Biosynthesis Protein SpsA, Chain A"/>
    <property type="match status" value="1"/>
</dbReference>
<name>A0A3B1DLN4_9ZZZZ</name>
<evidence type="ECO:0000259" key="1">
    <source>
        <dbReference type="Pfam" id="PF00535"/>
    </source>
</evidence>
<protein>
    <submittedName>
        <fullName evidence="2">Glycosyl transferase, family 2</fullName>
    </submittedName>
</protein>
<dbReference type="GO" id="GO:0016740">
    <property type="term" value="F:transferase activity"/>
    <property type="evidence" value="ECO:0007669"/>
    <property type="project" value="UniProtKB-KW"/>
</dbReference>
<dbReference type="EMBL" id="UOGL01000375">
    <property type="protein sequence ID" value="VAX39841.1"/>
    <property type="molecule type" value="Genomic_DNA"/>
</dbReference>
<organism evidence="2">
    <name type="scientific">hydrothermal vent metagenome</name>
    <dbReference type="NCBI Taxonomy" id="652676"/>
    <lineage>
        <taxon>unclassified sequences</taxon>
        <taxon>metagenomes</taxon>
        <taxon>ecological metagenomes</taxon>
    </lineage>
</organism>
<dbReference type="AlphaFoldDB" id="A0A3B1DLN4"/>